<keyword evidence="12" id="KW-1185">Reference proteome</keyword>
<dbReference type="Proteomes" id="UP000694620">
    <property type="component" value="Chromosome 9"/>
</dbReference>
<dbReference type="GO" id="GO:0090063">
    <property type="term" value="P:positive regulation of microtubule nucleation"/>
    <property type="evidence" value="ECO:0007669"/>
    <property type="project" value="TreeGrafter"/>
</dbReference>
<dbReference type="Ensembl" id="ENSECRT00000018408.1">
    <property type="protein sequence ID" value="ENSECRP00000018045.1"/>
    <property type="gene ID" value="ENSECRG00000012050.1"/>
</dbReference>
<dbReference type="InterPro" id="IPR056273">
    <property type="entry name" value="CDK5RAP2_MYOME_CC"/>
</dbReference>
<dbReference type="GeneTree" id="ENSGT00950000183190"/>
<evidence type="ECO:0000256" key="5">
    <source>
        <dbReference type="ARBA" id="ARBA00023034"/>
    </source>
</evidence>
<reference evidence="11" key="2">
    <citation type="submission" date="2025-08" db="UniProtKB">
        <authorList>
            <consortium name="Ensembl"/>
        </authorList>
    </citation>
    <scope>IDENTIFICATION</scope>
</reference>
<dbReference type="GO" id="GO:1903358">
    <property type="term" value="P:regulation of Golgi organization"/>
    <property type="evidence" value="ECO:0007669"/>
    <property type="project" value="TreeGrafter"/>
</dbReference>
<keyword evidence="4" id="KW-0597">Phosphoprotein</keyword>
<feature type="coiled-coil region" evidence="7">
    <location>
        <begin position="1138"/>
        <end position="1172"/>
    </location>
</feature>
<evidence type="ECO:0000256" key="2">
    <source>
        <dbReference type="ARBA" id="ARBA00004555"/>
    </source>
</evidence>
<feature type="compositionally biased region" description="Polar residues" evidence="8">
    <location>
        <begin position="2300"/>
        <end position="2309"/>
    </location>
</feature>
<keyword evidence="5" id="KW-0333">Golgi apparatus</keyword>
<comment type="subcellular location">
    <subcellularLocation>
        <location evidence="1">Cytoplasm</location>
        <location evidence="1">Cytoskeleton</location>
    </subcellularLocation>
    <subcellularLocation>
        <location evidence="2">Golgi apparatus</location>
    </subcellularLocation>
</comment>
<evidence type="ECO:0000256" key="1">
    <source>
        <dbReference type="ARBA" id="ARBA00004245"/>
    </source>
</evidence>
<dbReference type="InterPro" id="IPR052593">
    <property type="entry name" value="MT-associated_AKAP9-binding"/>
</dbReference>
<feature type="domain" description="Centrosomin N-terminal motif 1" evidence="9">
    <location>
        <begin position="53"/>
        <end position="125"/>
    </location>
</feature>
<name>A0A8C4SQ80_ERPCA</name>
<organism evidence="11 12">
    <name type="scientific">Erpetoichthys calabaricus</name>
    <name type="common">Rope fish</name>
    <name type="synonym">Calamoichthys calabaricus</name>
    <dbReference type="NCBI Taxonomy" id="27687"/>
    <lineage>
        <taxon>Eukaryota</taxon>
        <taxon>Metazoa</taxon>
        <taxon>Chordata</taxon>
        <taxon>Craniata</taxon>
        <taxon>Vertebrata</taxon>
        <taxon>Euteleostomi</taxon>
        <taxon>Actinopterygii</taxon>
        <taxon>Polypteriformes</taxon>
        <taxon>Polypteridae</taxon>
        <taxon>Erpetoichthys</taxon>
    </lineage>
</organism>
<feature type="domain" description="CDK5 regulatory subunit-associated protein 2/Myomegalin coiled coil" evidence="10">
    <location>
        <begin position="963"/>
        <end position="1048"/>
    </location>
</feature>
<reference evidence="11" key="3">
    <citation type="submission" date="2025-09" db="UniProtKB">
        <authorList>
            <consortium name="Ensembl"/>
        </authorList>
    </citation>
    <scope>IDENTIFICATION</scope>
</reference>
<feature type="coiled-coil region" evidence="7">
    <location>
        <begin position="423"/>
        <end position="680"/>
    </location>
</feature>
<evidence type="ECO:0000256" key="8">
    <source>
        <dbReference type="SAM" id="MobiDB-lite"/>
    </source>
</evidence>
<evidence type="ECO:0000256" key="3">
    <source>
        <dbReference type="ARBA" id="ARBA00022490"/>
    </source>
</evidence>
<feature type="coiled-coil region" evidence="7">
    <location>
        <begin position="735"/>
        <end position="769"/>
    </location>
</feature>
<keyword evidence="6" id="KW-0206">Cytoskeleton</keyword>
<dbReference type="Pfam" id="PF23246">
    <property type="entry name" value="CC_CDK5RAP2"/>
    <property type="match status" value="1"/>
</dbReference>
<evidence type="ECO:0000256" key="4">
    <source>
        <dbReference type="ARBA" id="ARBA00022553"/>
    </source>
</evidence>
<feature type="coiled-coil region" evidence="7">
    <location>
        <begin position="1300"/>
        <end position="1327"/>
    </location>
</feature>
<feature type="coiled-coil region" evidence="7">
    <location>
        <begin position="2515"/>
        <end position="2598"/>
    </location>
</feature>
<feature type="coiled-coil region" evidence="7">
    <location>
        <begin position="53"/>
        <end position="177"/>
    </location>
</feature>
<feature type="coiled-coil region" evidence="7">
    <location>
        <begin position="1027"/>
        <end position="1061"/>
    </location>
</feature>
<feature type="region of interest" description="Disordered" evidence="8">
    <location>
        <begin position="1331"/>
        <end position="1357"/>
    </location>
</feature>
<reference evidence="11" key="1">
    <citation type="submission" date="2021-06" db="EMBL/GenBank/DDBJ databases">
        <authorList>
            <consortium name="Wellcome Sanger Institute Data Sharing"/>
        </authorList>
    </citation>
    <scope>NUCLEOTIDE SEQUENCE [LARGE SCALE GENOMIC DNA]</scope>
</reference>
<dbReference type="GO" id="GO:0060090">
    <property type="term" value="F:molecular adaptor activity"/>
    <property type="evidence" value="ECO:0007669"/>
    <property type="project" value="TreeGrafter"/>
</dbReference>
<keyword evidence="3" id="KW-0963">Cytoplasm</keyword>
<feature type="coiled-coil region" evidence="7">
    <location>
        <begin position="2640"/>
        <end position="2678"/>
    </location>
</feature>
<sequence>MDSVGGEDVTLPVDFNACSNMSRLTDISSFMENSCSRDQVTGDKTSPMKPWMMKDYENQITDLKKENFNLKLRIYFLEERMQQKFDGASEDIHKTNIELKVEVESLKHDLQEKQALLVKASKAVESLAENNSSEVLRVKEENKKDLDQVTNVFRKKIEQLEESLKAAQTDANQMAIKAEQEKLKNLDLEKRLVALTGTQPSRTEPELCQSLGEQDRLIEKLNLIVKDKDVLIEQLRNDILHLNSVGELTEALERVNGETEALRIELKNEKMKHEKEIQNLAQRQKDPSEVDPAKKMPEELEISRTVINTLKKSLEEMERETKVLRETLEEKENELNTEKKNGLKKDKAIQGFTLLLKEKENEIEELCHTIEDRDDALGKAREAAHKAQIQKYQGAEQNKSLLTEKETELAKLLSDHQIKVMENQKLQRTLSRKEQELSDLHQTMEQLEKEIEDLQQEKNKDDKFINDLRNQLKKLKEEMGEKERNLEQQHQSLLNENKHKLQSQELTIKRLMSSLNEKEQLLQEYMKMVTFCKEETNSSSDGKESLLAKLRERLKEKEHALQQAIDDKFASIDDKDNEIQQLLLSLREKERDLDRLGNLLSHNQEMINSLEAILKEKDMKLQHLENSYKNLQRAKQDLEDNRTRSLREKDVIISQLERSLANKNAEIEEMANTLLNSNNDSKDLASQLSQRLKISEAMLAEVMKDKERLLLENEAAVEGLLNTISYKDKILKESSERYNQSLAERNHEIQDLRKQLLEKQQELSSIEKHNLITSQENLLETAELKALLADKDTIINKLVESAQERDKYLTKLSKESAVPQAIELKHTIQILQEQLKEKEAELKKTCDERAAKTQKKSSTIILKRELAQKEEALSKALQKEIDLQTEIADLRSLLKDLEIRYRSQTENIESLSKSLAAKDEIILELHSKFGNMSESVLGKDNSQKITVECEDKKLSHFPQKLETQKGVSSEEALPNLEKVIQEYNYLNNALKKEQQLYVSLVRAIKQPYSIQSIQNLHVELDAVHVLRQQLEEGIKSNEELRHILERELQRAKRREDAASQAVIFDHDGLHSLKHQLEETHRYNGSAKTRDDLNLREDVSYNLTETSDIISYIEDETAYMSICVNENEEWDSVLNNLSEKELKRRIIVLLNTVKELQAANKELQNKVNSESNSSEALVHLSCHKMLIDAKLKNDEQTNKDICDQDNKNNQKKVHWSLEKNINMDITSEGDTATYSTSKNYLIRYPQASEEELPSDCEYEQKLPHNQLQSTSHQPQNVNIHQNKSEDIKRCELEIDLRFLLAECGLETLAELRSEIQRLKGENAQLTSLFKRESLTESKDKSKDSKEERGKHGHLNLQVSKKGREQLVHNSSIDCESNFNTDLIVNIPRETEILNIQREVCNKGASSQEKAAKNTRQQTTVLEKAFLPRNPSKSRLAPSRTPTKSRLPVRIKAKKMNSAADAANRTDHYWCADPIIVPQTKNHQSCLQEKNQFSKKLNTNLSVTESFSTNCRSPSPSFIPSCSLNWNASSETENDWKKSNEKYESVQNLYVTESPPVKNDFNHLDNTLVCDETCLQEVSQDMNHFQQVEQLLTALKEKDTVIGSLEDKLQRTCISATKSIELEFQQQITELQKIIDQKDAQLKELEQSCHVTDSAQNSNWEVHSHQGHILKLNKNLLCTDSCEKLINAPLFVPSVDNMGTDLSLQVSKLRKNSGETLFFKTSEDWCSAQSALTTKNVTTQTSDFDSKLLEDQFHNPLGKKNELSSIRNIQATIADPTSNDPNTSAVVCNCSRGQGICPEVKELQNALREKANYCKELEEKIFMQESNAICTENQNVNNPRHPDKSGVENQDNCVNYELQKTESSVSCENMDANAIVQFQQQVLHLQNELQEKKTQHKELQERLIEAEITITLQNAHLQTKQARTSLGQDDKEVQVELQDLGYDTGGKSESDLDREENGSSGHIHGMQQCNNISILSLLQTHDQSCMENMDTPSSNSYPSSLSSPKINIRSPEVFDDYGITDDPAQLQHQVKELKEQLESYQKAIHQLQSYLHKNSLSVDLCSVESGLSQHSKTHLGDHEDVLDNCQNSTVPLDFVTERHSPDNSFSVDHVGHDQQMLKEQIVSLQFELDKERASSKIILDQLHQMQSKIRSSSPARFDSLIQSQARELSRLRQQIKEARTLILQHHQQLDNTKKSFEDLLQASDVDYYLGKTYRQQLYKSLELLDKVVDALENISEQSDNEDRTTHQVVKRFTKEVKEKNKYKNKINSQSICSKLHATKITKNWPHSQNEFEGWDQQYSSVEKSKGTQLATRQEEEERSKVQSIDLTHPGTLQLQDEEAHVSLISHTSPASRQQVLNESLPSPYVLQRQNNLLTEKLKNTEELNETLRSELDLHRSIITSGHEGYFSPKCNNSSPAANEQNEQMRETKCNCSGAMNMDLIAEHLQEIRKLRQRLEESIKTNDRLQEQLERRLAEAEPSLASTNIFIHDSEEQNQLTKEINFLWVQNQALKEQLTVGSRDKQKENEKLKESLAKKNAKLEHVRNEYERLKKENMYLKNKADNSTEENKHLKDVLYHSRNEINRLQREINMQQQQLADNQHLLQSLRVELQVYEQLKVQGGKSNDIPLEQNQDAFMKNPGQFDLNELLSEMRHLRIQLERSIQTNNALRQKLEEQLLREQRKNEGSASTININYLLGAQHKHSETGAHRDISQSSVHNDLENIHHNLSFERESLIHSRPVPHQDIPKSFHCTSEAVSRIREDVECSSQHSDSSADSTVCPPSRLVPGHHLWADRNGRHVLGLIEDYSALQKQISEGKILTHGMDRDLQQFFHTILKQGGESKMHEQRFMKGFSSNVTTMQQILEEASRLLKLLWRVSLPSNVLSHIQFEQNASKKNEISRLQNKLAHQEQLLSNTAKCLRTTNQMKDGMEKSICDLCKKYN</sequence>
<feature type="coiled-coil region" evidence="7">
    <location>
        <begin position="2364"/>
        <end position="2395"/>
    </location>
</feature>
<evidence type="ECO:0000256" key="6">
    <source>
        <dbReference type="ARBA" id="ARBA00023212"/>
    </source>
</evidence>
<feature type="coiled-coil region" evidence="7">
    <location>
        <begin position="252"/>
        <end position="376"/>
    </location>
</feature>
<proteinExistence type="predicted"/>
<keyword evidence="7" id="KW-0175">Coiled coil</keyword>
<feature type="coiled-coil region" evidence="7">
    <location>
        <begin position="821"/>
        <end position="914"/>
    </location>
</feature>
<feature type="coiled-coil region" evidence="7">
    <location>
        <begin position="2021"/>
        <end position="2048"/>
    </location>
</feature>
<dbReference type="GO" id="GO:0007098">
    <property type="term" value="P:centrosome cycle"/>
    <property type="evidence" value="ECO:0007669"/>
    <property type="project" value="TreeGrafter"/>
</dbReference>
<feature type="coiled-coil region" evidence="7">
    <location>
        <begin position="2438"/>
        <end position="2472"/>
    </location>
</feature>
<feature type="compositionally biased region" description="Basic and acidic residues" evidence="8">
    <location>
        <begin position="1944"/>
        <end position="1955"/>
    </location>
</feature>
<dbReference type="GO" id="GO:0005794">
    <property type="term" value="C:Golgi apparatus"/>
    <property type="evidence" value="ECO:0007669"/>
    <property type="project" value="UniProtKB-SubCell"/>
</dbReference>
<dbReference type="GO" id="GO:0005813">
    <property type="term" value="C:centrosome"/>
    <property type="evidence" value="ECO:0007669"/>
    <property type="project" value="TreeGrafter"/>
</dbReference>
<feature type="coiled-coil region" evidence="7">
    <location>
        <begin position="1873"/>
        <end position="1907"/>
    </location>
</feature>
<evidence type="ECO:0000313" key="11">
    <source>
        <dbReference type="Ensembl" id="ENSECRP00000018045.1"/>
    </source>
</evidence>
<feature type="region of interest" description="Disordered" evidence="8">
    <location>
        <begin position="1939"/>
        <end position="1959"/>
    </location>
</feature>
<dbReference type="PANTHER" id="PTHR46501">
    <property type="entry name" value="MYOMEGALIN"/>
    <property type="match status" value="1"/>
</dbReference>
<feature type="region of interest" description="Disordered" evidence="8">
    <location>
        <begin position="2300"/>
        <end position="2320"/>
    </location>
</feature>
<protein>
    <submittedName>
        <fullName evidence="11">Myomegalin-like</fullName>
    </submittedName>
</protein>
<evidence type="ECO:0000259" key="10">
    <source>
        <dbReference type="Pfam" id="PF23246"/>
    </source>
</evidence>
<evidence type="ECO:0000313" key="12">
    <source>
        <dbReference type="Proteomes" id="UP000694620"/>
    </source>
</evidence>
<dbReference type="Pfam" id="PF07989">
    <property type="entry name" value="Cnn_1N"/>
    <property type="match status" value="1"/>
</dbReference>
<accession>A0A8C4SQ80</accession>
<dbReference type="PANTHER" id="PTHR46501:SF7">
    <property type="entry name" value="MYOMEGALIN ISOFORM X1"/>
    <property type="match status" value="1"/>
</dbReference>
<feature type="coiled-coil region" evidence="7">
    <location>
        <begin position="2159"/>
        <end position="2186"/>
    </location>
</feature>
<evidence type="ECO:0000259" key="9">
    <source>
        <dbReference type="Pfam" id="PF07989"/>
    </source>
</evidence>
<dbReference type="InterPro" id="IPR012943">
    <property type="entry name" value="Cnn_1N"/>
</dbReference>
<evidence type="ECO:0000256" key="7">
    <source>
        <dbReference type="SAM" id="Coils"/>
    </source>
</evidence>
<feature type="compositionally biased region" description="Basic and acidic residues" evidence="8">
    <location>
        <begin position="1331"/>
        <end position="1348"/>
    </location>
</feature>